<name>B8C1H7_THAPS</name>
<dbReference type="KEGG" id="tps:THAPSDRAFT_22184"/>
<accession>B8C1H7</accession>
<sequence length="973" mass="105975">MNTTIISAKERKRQIRERRRQSIQKSEPTAATQPTPTSEAPQPKSASLLSSSARPPASSNSNSNIFAKRNRESSRHEIDASSNAPTKQQRRNDPTEESTQFKEYNEHSLSTAYLSCAQSMHADSTNMASRHNMNTNDKFEDATSYGYTNNDHCSTASPVGAAAANNATGPSASSSSSFVAQTPSQTLFSAVMSRSGSGEKNKQQRNVGLGGGASLLGKVLDCAKNGYRSDNKSDAGSAKADNDVTPGANNVTFSTGTPVLSPSRKALFKRQLSPRKSPGGYDIIKALDGVTDFSQAFYNMGDMDDEEDDDDAASTHHDSHRVAHVYLRRKTVRANISLETKRDNTDGEDNELFEKTNSNPLHSIVEETTPAFDTTTFKQMNTSFYQEPVSLGLMDWSLKKRVRLLCSPGRCLPGSFASSFGGGNMVLPPDEGVVQQLASMFLLNVDGGMAKQFYGREPSAEEVAMAKWMAGTMYYQHPAVHPLPSSVLLETKMPSAPHQDLSSFNDRSMYHRVRLPGVGSMGGMGISTYDVGRKINPRVGSIIATKQSVESSLVSSVPNLLDKRRREWQGAFRSMYHTWLSKLKNLEYRGGTPQSFVGKKSAATPDEIARCSFYSILPSQVILFRGSVGSFDQADANERKHISVVPVIVFSSTTAELRTKLRCMGVALKVLSPNETTDFSEDMLETKNQQSKSATGANDKDSESVKAELQALRTANGAGAEVSVAQKKKNRGSGDISKESSLPPLYVNGEDDCAVVYEILLNTFGLSKLAAQPTSDVPLLLCRSIGSCLHTTLQTLSISARRDCAYWDQTMSSQAPTQEPESVMELYGPILPCALRDLACASINWMMLDKHWHDQRLVYDAYNAPTQAENFDEKKTEEDATDNEGGTHRITILLQAHEGEQTVSEATSTGSSSSSFFNGSNATFSLSANDGGKGTGATATWQECNAGETLNALIWDVEHSSDLEYTTFHIHES</sequence>
<evidence type="ECO:0000313" key="2">
    <source>
        <dbReference type="EMBL" id="EED92778.1"/>
    </source>
</evidence>
<feature type="compositionally biased region" description="Basic residues" evidence="1">
    <location>
        <begin position="10"/>
        <end position="22"/>
    </location>
</feature>
<feature type="region of interest" description="Disordered" evidence="1">
    <location>
        <begin position="722"/>
        <end position="741"/>
    </location>
</feature>
<evidence type="ECO:0000256" key="1">
    <source>
        <dbReference type="SAM" id="MobiDB-lite"/>
    </source>
</evidence>
<dbReference type="InParanoid" id="B8C1H7"/>
<dbReference type="Proteomes" id="UP000001449">
    <property type="component" value="Chromosome 4"/>
</dbReference>
<dbReference type="HOGENOM" id="CLU_305152_0_0_1"/>
<evidence type="ECO:0000313" key="3">
    <source>
        <dbReference type="Proteomes" id="UP000001449"/>
    </source>
</evidence>
<feature type="compositionally biased region" description="Polar residues" evidence="1">
    <location>
        <begin position="29"/>
        <end position="40"/>
    </location>
</feature>
<keyword evidence="3" id="KW-1185">Reference proteome</keyword>
<feature type="region of interest" description="Disordered" evidence="1">
    <location>
        <begin position="191"/>
        <end position="210"/>
    </location>
</feature>
<dbReference type="EMBL" id="CM000641">
    <property type="protein sequence ID" value="EED92778.1"/>
    <property type="molecule type" value="Genomic_DNA"/>
</dbReference>
<dbReference type="AlphaFoldDB" id="B8C1H7"/>
<feature type="compositionally biased region" description="Basic and acidic residues" evidence="1">
    <location>
        <begin position="69"/>
        <end position="79"/>
    </location>
</feature>
<organism evidence="2 3">
    <name type="scientific">Thalassiosira pseudonana</name>
    <name type="common">Marine diatom</name>
    <name type="synonym">Cyclotella nana</name>
    <dbReference type="NCBI Taxonomy" id="35128"/>
    <lineage>
        <taxon>Eukaryota</taxon>
        <taxon>Sar</taxon>
        <taxon>Stramenopiles</taxon>
        <taxon>Ochrophyta</taxon>
        <taxon>Bacillariophyta</taxon>
        <taxon>Coscinodiscophyceae</taxon>
        <taxon>Thalassiosirophycidae</taxon>
        <taxon>Thalassiosirales</taxon>
        <taxon>Thalassiosiraceae</taxon>
        <taxon>Thalassiosira</taxon>
    </lineage>
</organism>
<gene>
    <name evidence="2" type="ORF">THAPSDRAFT_22184</name>
</gene>
<feature type="compositionally biased region" description="Basic and acidic residues" evidence="1">
    <location>
        <begin position="90"/>
        <end position="103"/>
    </location>
</feature>
<proteinExistence type="predicted"/>
<reference evidence="2 3" key="2">
    <citation type="journal article" date="2008" name="Nature">
        <title>The Phaeodactylum genome reveals the evolutionary history of diatom genomes.</title>
        <authorList>
            <person name="Bowler C."/>
            <person name="Allen A.E."/>
            <person name="Badger J.H."/>
            <person name="Grimwood J."/>
            <person name="Jabbari K."/>
            <person name="Kuo A."/>
            <person name="Maheswari U."/>
            <person name="Martens C."/>
            <person name="Maumus F."/>
            <person name="Otillar R.P."/>
            <person name="Rayko E."/>
            <person name="Salamov A."/>
            <person name="Vandepoele K."/>
            <person name="Beszteri B."/>
            <person name="Gruber A."/>
            <person name="Heijde M."/>
            <person name="Katinka M."/>
            <person name="Mock T."/>
            <person name="Valentin K."/>
            <person name="Verret F."/>
            <person name="Berges J.A."/>
            <person name="Brownlee C."/>
            <person name="Cadoret J.P."/>
            <person name="Chiovitti A."/>
            <person name="Choi C.J."/>
            <person name="Coesel S."/>
            <person name="De Martino A."/>
            <person name="Detter J.C."/>
            <person name="Durkin C."/>
            <person name="Falciatore A."/>
            <person name="Fournet J."/>
            <person name="Haruta M."/>
            <person name="Huysman M.J."/>
            <person name="Jenkins B.D."/>
            <person name="Jiroutova K."/>
            <person name="Jorgensen R.E."/>
            <person name="Joubert Y."/>
            <person name="Kaplan A."/>
            <person name="Kroger N."/>
            <person name="Kroth P.G."/>
            <person name="La Roche J."/>
            <person name="Lindquist E."/>
            <person name="Lommer M."/>
            <person name="Martin-Jezequel V."/>
            <person name="Lopez P.J."/>
            <person name="Lucas S."/>
            <person name="Mangogna M."/>
            <person name="McGinnis K."/>
            <person name="Medlin L.K."/>
            <person name="Montsant A."/>
            <person name="Oudot-Le Secq M.P."/>
            <person name="Napoli C."/>
            <person name="Obornik M."/>
            <person name="Parker M.S."/>
            <person name="Petit J.L."/>
            <person name="Porcel B.M."/>
            <person name="Poulsen N."/>
            <person name="Robison M."/>
            <person name="Rychlewski L."/>
            <person name="Rynearson T.A."/>
            <person name="Schmutz J."/>
            <person name="Shapiro H."/>
            <person name="Siaut M."/>
            <person name="Stanley M."/>
            <person name="Sussman M.R."/>
            <person name="Taylor A.R."/>
            <person name="Vardi A."/>
            <person name="von Dassow P."/>
            <person name="Vyverman W."/>
            <person name="Willis A."/>
            <person name="Wyrwicz L.S."/>
            <person name="Rokhsar D.S."/>
            <person name="Weissenbach J."/>
            <person name="Armbrust E.V."/>
            <person name="Green B.R."/>
            <person name="Van de Peer Y."/>
            <person name="Grigoriev I.V."/>
        </authorList>
    </citation>
    <scope>NUCLEOTIDE SEQUENCE [LARGE SCALE GENOMIC DNA]</scope>
    <source>
        <strain evidence="2 3">CCMP1335</strain>
    </source>
</reference>
<feature type="compositionally biased region" description="Low complexity" evidence="1">
    <location>
        <begin position="45"/>
        <end position="64"/>
    </location>
</feature>
<reference evidence="2 3" key="1">
    <citation type="journal article" date="2004" name="Science">
        <title>The genome of the diatom Thalassiosira pseudonana: ecology, evolution, and metabolism.</title>
        <authorList>
            <person name="Armbrust E.V."/>
            <person name="Berges J.A."/>
            <person name="Bowler C."/>
            <person name="Green B.R."/>
            <person name="Martinez D."/>
            <person name="Putnam N.H."/>
            <person name="Zhou S."/>
            <person name="Allen A.E."/>
            <person name="Apt K.E."/>
            <person name="Bechner M."/>
            <person name="Brzezinski M.A."/>
            <person name="Chaal B.K."/>
            <person name="Chiovitti A."/>
            <person name="Davis A.K."/>
            <person name="Demarest M.S."/>
            <person name="Detter J.C."/>
            <person name="Glavina T."/>
            <person name="Goodstein D."/>
            <person name="Hadi M.Z."/>
            <person name="Hellsten U."/>
            <person name="Hildebrand M."/>
            <person name="Jenkins B.D."/>
            <person name="Jurka J."/>
            <person name="Kapitonov V.V."/>
            <person name="Kroger N."/>
            <person name="Lau W.W."/>
            <person name="Lane T.W."/>
            <person name="Larimer F.W."/>
            <person name="Lippmeier J.C."/>
            <person name="Lucas S."/>
            <person name="Medina M."/>
            <person name="Montsant A."/>
            <person name="Obornik M."/>
            <person name="Parker M.S."/>
            <person name="Palenik B."/>
            <person name="Pazour G.J."/>
            <person name="Richardson P.M."/>
            <person name="Rynearson T.A."/>
            <person name="Saito M.A."/>
            <person name="Schwartz D.C."/>
            <person name="Thamatrakoln K."/>
            <person name="Valentin K."/>
            <person name="Vardi A."/>
            <person name="Wilkerson F.P."/>
            <person name="Rokhsar D.S."/>
        </authorList>
    </citation>
    <scope>NUCLEOTIDE SEQUENCE [LARGE SCALE GENOMIC DNA]</scope>
    <source>
        <strain evidence="2 3">CCMP1335</strain>
    </source>
</reference>
<feature type="region of interest" description="Disordered" evidence="1">
    <location>
        <begin position="1"/>
        <end position="103"/>
    </location>
</feature>
<dbReference type="eggNOG" id="ENOG502SUFE">
    <property type="taxonomic scope" value="Eukaryota"/>
</dbReference>
<dbReference type="PaxDb" id="35128-Thaps22184"/>
<dbReference type="RefSeq" id="XP_002289241.1">
    <property type="nucleotide sequence ID" value="XM_002289205.1"/>
</dbReference>
<dbReference type="GeneID" id="7447500"/>
<protein>
    <submittedName>
        <fullName evidence="2">Uncharacterized protein</fullName>
    </submittedName>
</protein>